<organism evidence="2 3">
    <name type="scientific">Tritrichomonas foetus</name>
    <dbReference type="NCBI Taxonomy" id="1144522"/>
    <lineage>
        <taxon>Eukaryota</taxon>
        <taxon>Metamonada</taxon>
        <taxon>Parabasalia</taxon>
        <taxon>Tritrichomonadida</taxon>
        <taxon>Tritrichomonadidae</taxon>
        <taxon>Tritrichomonas</taxon>
    </lineage>
</organism>
<dbReference type="InterPro" id="IPR016024">
    <property type="entry name" value="ARM-type_fold"/>
</dbReference>
<name>A0A1J4JUF9_9EUKA</name>
<keyword evidence="1" id="KW-1133">Transmembrane helix</keyword>
<dbReference type="InterPro" id="IPR011989">
    <property type="entry name" value="ARM-like"/>
</dbReference>
<evidence type="ECO:0000256" key="1">
    <source>
        <dbReference type="SAM" id="Phobius"/>
    </source>
</evidence>
<feature type="transmembrane region" description="Helical" evidence="1">
    <location>
        <begin position="417"/>
        <end position="440"/>
    </location>
</feature>
<sequence length="499" mass="57742">MLSYKDVSYDTHISITIHEIENRKVDLSFRNNDFDEKELVVADFENERITQNTSDITGVINEIDNEDEMMRIFAIIKLTELILASPCQVLLHLDPDHYYKFIQYAQCITTQKYVLKSLCFLFQLITELEIYQQILIDIDFFQFLANTISDNVENETTILCIYLVIYSLRLHDEIRISILQNNILEIINNLESNDDTLNTLKARFYVEFFSYDFGETTFELCYNNIYHLQLISINDTLPNRAKCYGLDGLSKIAELFPGLSKNIASGSFIFRLSEYIGNPDSSIRIKSVKLLHNCIKDPDFPLSELIKYNTIDAMLDTFQWSDEKLAEYCINIFDEIIKRGNSNLLNNSSDDIDHNPNNSNTNITINDLIIKKILEKHLLESLEPLTFHIKEEIISMILLLTEGANSQQIEAMFRPEVFSLLIDLINIGISSLTIVILTIFSNVISKHPNPEIKILLYQNLINSDVLNNISTLMHEEKLSEPEINIITHFIQELTPLYTE</sequence>
<keyword evidence="3" id="KW-1185">Reference proteome</keyword>
<gene>
    <name evidence="2" type="ORF">TRFO_32359</name>
</gene>
<dbReference type="RefSeq" id="XP_068354021.1">
    <property type="nucleotide sequence ID" value="XM_068508453.1"/>
</dbReference>
<evidence type="ECO:0000313" key="2">
    <source>
        <dbReference type="EMBL" id="OHT00885.1"/>
    </source>
</evidence>
<dbReference type="SUPFAM" id="SSF48371">
    <property type="entry name" value="ARM repeat"/>
    <property type="match status" value="1"/>
</dbReference>
<accession>A0A1J4JUF9</accession>
<protein>
    <submittedName>
        <fullName evidence="2">Uncharacterized protein</fullName>
    </submittedName>
</protein>
<proteinExistence type="predicted"/>
<comment type="caution">
    <text evidence="2">The sequence shown here is derived from an EMBL/GenBank/DDBJ whole genome shotgun (WGS) entry which is preliminary data.</text>
</comment>
<evidence type="ECO:0000313" key="3">
    <source>
        <dbReference type="Proteomes" id="UP000179807"/>
    </source>
</evidence>
<keyword evidence="1" id="KW-0472">Membrane</keyword>
<dbReference type="Gene3D" id="1.25.10.10">
    <property type="entry name" value="Leucine-rich Repeat Variant"/>
    <property type="match status" value="1"/>
</dbReference>
<dbReference type="Proteomes" id="UP000179807">
    <property type="component" value="Unassembled WGS sequence"/>
</dbReference>
<reference evidence="2" key="1">
    <citation type="submission" date="2016-10" db="EMBL/GenBank/DDBJ databases">
        <authorList>
            <person name="Benchimol M."/>
            <person name="Almeida L.G."/>
            <person name="Vasconcelos A.T."/>
            <person name="Perreira-Neves A."/>
            <person name="Rosa I.A."/>
            <person name="Tasca T."/>
            <person name="Bogo M.R."/>
            <person name="de Souza W."/>
        </authorList>
    </citation>
    <scope>NUCLEOTIDE SEQUENCE [LARGE SCALE GENOMIC DNA]</scope>
    <source>
        <strain evidence="2">K</strain>
    </source>
</reference>
<dbReference type="GeneID" id="94843157"/>
<dbReference type="AlphaFoldDB" id="A0A1J4JUF9"/>
<dbReference type="EMBL" id="MLAK01000935">
    <property type="protein sequence ID" value="OHT00885.1"/>
    <property type="molecule type" value="Genomic_DNA"/>
</dbReference>
<keyword evidence="1" id="KW-0812">Transmembrane</keyword>
<dbReference type="VEuPathDB" id="TrichDB:TRFO_32359"/>